<evidence type="ECO:0000256" key="2">
    <source>
        <dbReference type="SAM" id="Phobius"/>
    </source>
</evidence>
<keyword evidence="2" id="KW-0472">Membrane</keyword>
<feature type="transmembrane region" description="Helical" evidence="2">
    <location>
        <begin position="95"/>
        <end position="111"/>
    </location>
</feature>
<name>A0A9X4LYC0_9ACTN</name>
<feature type="region of interest" description="Disordered" evidence="1">
    <location>
        <begin position="194"/>
        <end position="237"/>
    </location>
</feature>
<comment type="caution">
    <text evidence="3">The sequence shown here is derived from an EMBL/GenBank/DDBJ whole genome shotgun (WGS) entry which is preliminary data.</text>
</comment>
<feature type="compositionally biased region" description="Gly residues" evidence="1">
    <location>
        <begin position="209"/>
        <end position="231"/>
    </location>
</feature>
<dbReference type="Pfam" id="PF10821">
    <property type="entry name" value="DUF2567"/>
    <property type="match status" value="1"/>
</dbReference>
<dbReference type="InterPro" id="IPR021213">
    <property type="entry name" value="DUF2567"/>
</dbReference>
<keyword evidence="2" id="KW-1133">Transmembrane helix</keyword>
<dbReference type="EMBL" id="JANRHA010000001">
    <property type="protein sequence ID" value="MDG3013499.1"/>
    <property type="molecule type" value="Genomic_DNA"/>
</dbReference>
<evidence type="ECO:0000313" key="3">
    <source>
        <dbReference type="EMBL" id="MDG3013499.1"/>
    </source>
</evidence>
<accession>A0A9X4LYC0</accession>
<dbReference type="AlphaFoldDB" id="A0A9X4LYC0"/>
<feature type="compositionally biased region" description="Low complexity" evidence="1">
    <location>
        <begin position="199"/>
        <end position="208"/>
    </location>
</feature>
<organism evidence="3 4">
    <name type="scientific">Speluncibacter jeojiensis</name>
    <dbReference type="NCBI Taxonomy" id="2710754"/>
    <lineage>
        <taxon>Bacteria</taxon>
        <taxon>Bacillati</taxon>
        <taxon>Actinomycetota</taxon>
        <taxon>Actinomycetes</taxon>
        <taxon>Mycobacteriales</taxon>
        <taxon>Speluncibacteraceae</taxon>
        <taxon>Speluncibacter</taxon>
    </lineage>
</organism>
<feature type="transmembrane region" description="Helical" evidence="2">
    <location>
        <begin position="157"/>
        <end position="184"/>
    </location>
</feature>
<dbReference type="RefSeq" id="WP_277834549.1">
    <property type="nucleotide sequence ID" value="NZ_JAAIVF010000006.1"/>
</dbReference>
<dbReference type="Proteomes" id="UP001152755">
    <property type="component" value="Unassembled WGS sequence"/>
</dbReference>
<keyword evidence="4" id="KW-1185">Reference proteome</keyword>
<gene>
    <name evidence="3" type="ORF">NVS88_02885</name>
</gene>
<protein>
    <submittedName>
        <fullName evidence="3">DUF2567 domain-containing protein</fullName>
    </submittedName>
</protein>
<keyword evidence="2" id="KW-0812">Transmembrane</keyword>
<evidence type="ECO:0000313" key="4">
    <source>
        <dbReference type="Proteomes" id="UP001152755"/>
    </source>
</evidence>
<reference evidence="3" key="1">
    <citation type="submission" date="2022-08" db="EMBL/GenBank/DDBJ databases">
        <title>Genome analysis of Corynebacteriales strain.</title>
        <authorList>
            <person name="Lee S.D."/>
        </authorList>
    </citation>
    <scope>NUCLEOTIDE SEQUENCE</scope>
    <source>
        <strain evidence="3">D3-21</strain>
    </source>
</reference>
<proteinExistence type="predicted"/>
<feature type="transmembrane region" description="Helical" evidence="2">
    <location>
        <begin position="66"/>
        <end position="88"/>
    </location>
</feature>
<feature type="transmembrane region" description="Helical" evidence="2">
    <location>
        <begin position="20"/>
        <end position="40"/>
    </location>
</feature>
<sequence>MTGEIEKGPRRVLRIVRAPALIGIGSALAGALLGVVWGLLAPPEHVLIGHDGAISLMNESTHRFDAIGMFAFMSLALGVLCGAVAWLWRSARGPLMVVGLVLGCLLGAWLAEEVGVSLATHRFPVGGDFDLGQVVAIPPSLRLSEIRVVGPDWLSPLLTWCGGWVALIGQALGAGVVVLLAAVLSPWDGLGAGDQEYRAPAGPDSAGPASGGSGIDGPGPDSGGRPQGGELVGHPQP</sequence>
<evidence type="ECO:0000256" key="1">
    <source>
        <dbReference type="SAM" id="MobiDB-lite"/>
    </source>
</evidence>